<dbReference type="PANTHER" id="PTHR43481:SF4">
    <property type="entry name" value="GLYCEROL-1-PHOSPHATE PHOSPHOHYDROLASE 1-RELATED"/>
    <property type="match status" value="1"/>
</dbReference>
<dbReference type="InterPro" id="IPR041492">
    <property type="entry name" value="HAD_2"/>
</dbReference>
<dbReference type="SFLD" id="SFLDG01129">
    <property type="entry name" value="C1.5:_HAD__Beta-PGM__Phosphata"/>
    <property type="match status" value="1"/>
</dbReference>
<dbReference type="PANTHER" id="PTHR43481">
    <property type="entry name" value="FRUCTOSE-1-PHOSPHATE PHOSPHATASE"/>
    <property type="match status" value="1"/>
</dbReference>
<comment type="caution">
    <text evidence="1">The sequence shown here is derived from an EMBL/GenBank/DDBJ whole genome shotgun (WGS) entry which is preliminary data.</text>
</comment>
<reference evidence="1 2" key="1">
    <citation type="submission" date="2023-04" db="EMBL/GenBank/DDBJ databases">
        <title>Genome of Basidiobolus ranarum AG-B5.</title>
        <authorList>
            <person name="Stajich J.E."/>
            <person name="Carter-House D."/>
            <person name="Gryganskyi A."/>
        </authorList>
    </citation>
    <scope>NUCLEOTIDE SEQUENCE [LARGE SCALE GENOMIC DNA]</scope>
    <source>
        <strain evidence="1 2">AG-B5</strain>
    </source>
</reference>
<dbReference type="NCBIfam" id="TIGR01509">
    <property type="entry name" value="HAD-SF-IA-v3"/>
    <property type="match status" value="1"/>
</dbReference>
<dbReference type="Proteomes" id="UP001479436">
    <property type="component" value="Unassembled WGS sequence"/>
</dbReference>
<dbReference type="Pfam" id="PF13419">
    <property type="entry name" value="HAD_2"/>
    <property type="match status" value="1"/>
</dbReference>
<accession>A0ABR2VZF3</accession>
<name>A0ABR2VZF3_9FUNG</name>
<dbReference type="SFLD" id="SFLDS00003">
    <property type="entry name" value="Haloacid_Dehalogenase"/>
    <property type="match status" value="1"/>
</dbReference>
<dbReference type="InterPro" id="IPR036412">
    <property type="entry name" value="HAD-like_sf"/>
</dbReference>
<dbReference type="Gene3D" id="1.10.150.240">
    <property type="entry name" value="Putative phosphatase, domain 2"/>
    <property type="match status" value="1"/>
</dbReference>
<gene>
    <name evidence="1" type="primary">GPP1_4</name>
    <name evidence="1" type="ORF">K7432_008164</name>
</gene>
<dbReference type="SUPFAM" id="SSF56784">
    <property type="entry name" value="HAD-like"/>
    <property type="match status" value="1"/>
</dbReference>
<dbReference type="PROSITE" id="PS01228">
    <property type="entry name" value="COF_1"/>
    <property type="match status" value="1"/>
</dbReference>
<proteinExistence type="predicted"/>
<dbReference type="InterPro" id="IPR051806">
    <property type="entry name" value="HAD-like_SPP"/>
</dbReference>
<dbReference type="InterPro" id="IPR023214">
    <property type="entry name" value="HAD_sf"/>
</dbReference>
<dbReference type="EMBL" id="JASJQH010007316">
    <property type="protein sequence ID" value="KAK9710863.1"/>
    <property type="molecule type" value="Genomic_DNA"/>
</dbReference>
<keyword evidence="2" id="KW-1185">Reference proteome</keyword>
<protein>
    <submittedName>
        <fullName evidence="1">DL-glycerol-3-phosphatase</fullName>
    </submittedName>
</protein>
<dbReference type="InterPro" id="IPR006439">
    <property type="entry name" value="HAD-SF_hydro_IA"/>
</dbReference>
<evidence type="ECO:0000313" key="2">
    <source>
        <dbReference type="Proteomes" id="UP001479436"/>
    </source>
</evidence>
<evidence type="ECO:0000313" key="1">
    <source>
        <dbReference type="EMBL" id="KAK9710863.1"/>
    </source>
</evidence>
<dbReference type="Gene3D" id="3.40.50.1000">
    <property type="entry name" value="HAD superfamily/HAD-like"/>
    <property type="match status" value="1"/>
</dbReference>
<organism evidence="1 2">
    <name type="scientific">Basidiobolus ranarum</name>
    <dbReference type="NCBI Taxonomy" id="34480"/>
    <lineage>
        <taxon>Eukaryota</taxon>
        <taxon>Fungi</taxon>
        <taxon>Fungi incertae sedis</taxon>
        <taxon>Zoopagomycota</taxon>
        <taxon>Entomophthoromycotina</taxon>
        <taxon>Basidiobolomycetes</taxon>
        <taxon>Basidiobolales</taxon>
        <taxon>Basidiobolaceae</taxon>
        <taxon>Basidiobolus</taxon>
    </lineage>
</organism>
<sequence>MSSENSHFRAKAFLFDLDGTLVNTIAAVEKHYIIWANKHGIDPQPVIEYCHGVRSIEVMNKFAPPGKVFSNEETNAWEDVLREDSEGVFVVPGIVELLKKLPKECWAIVTSGTNSMAETRLKQMNLPIPEVFITADSVTHGKPHPEGYLAAAAKLGFKPEECIIFEDAPAGIEAGINGGIRSIATTTSYKPALLQRAVAIIDNYHDIEIEEVVDSSNQREFQITVINNKKN</sequence>
<dbReference type="InterPro" id="IPR023198">
    <property type="entry name" value="PGP-like_dom2"/>
</dbReference>